<keyword evidence="10" id="KW-0406">Ion transport</keyword>
<evidence type="ECO:0000256" key="3">
    <source>
        <dbReference type="ARBA" id="ARBA00010199"/>
    </source>
</evidence>
<evidence type="ECO:0000313" key="15">
    <source>
        <dbReference type="Proteomes" id="UP000823910"/>
    </source>
</evidence>
<evidence type="ECO:0000256" key="6">
    <source>
        <dbReference type="ARBA" id="ARBA00022449"/>
    </source>
</evidence>
<feature type="transmembrane region" description="Helical" evidence="13">
    <location>
        <begin position="239"/>
        <end position="260"/>
    </location>
</feature>
<dbReference type="InterPro" id="IPR050222">
    <property type="entry name" value="MATE_MdtK"/>
</dbReference>
<dbReference type="Proteomes" id="UP000823910">
    <property type="component" value="Unassembled WGS sequence"/>
</dbReference>
<evidence type="ECO:0000256" key="2">
    <source>
        <dbReference type="ARBA" id="ARBA00004651"/>
    </source>
</evidence>
<feature type="transmembrane region" description="Helical" evidence="13">
    <location>
        <begin position="417"/>
        <end position="441"/>
    </location>
</feature>
<dbReference type="PANTHER" id="PTHR43298">
    <property type="entry name" value="MULTIDRUG RESISTANCE PROTEIN NORM-RELATED"/>
    <property type="match status" value="1"/>
</dbReference>
<dbReference type="AlphaFoldDB" id="A0A9D2MZW9"/>
<name>A0A9D2MZW9_9FIRM</name>
<dbReference type="InterPro" id="IPR048279">
    <property type="entry name" value="MdtK-like"/>
</dbReference>
<dbReference type="GO" id="GO:0015297">
    <property type="term" value="F:antiporter activity"/>
    <property type="evidence" value="ECO:0007669"/>
    <property type="project" value="UniProtKB-KW"/>
</dbReference>
<keyword evidence="6" id="KW-0050">Antiport</keyword>
<feature type="transmembrane region" description="Helical" evidence="13">
    <location>
        <begin position="94"/>
        <end position="117"/>
    </location>
</feature>
<dbReference type="GO" id="GO:0042910">
    <property type="term" value="F:xenobiotic transmembrane transporter activity"/>
    <property type="evidence" value="ECO:0007669"/>
    <property type="project" value="InterPro"/>
</dbReference>
<organism evidence="14 15">
    <name type="scientific">Candidatus Enterocloster excrementipullorum</name>
    <dbReference type="NCBI Taxonomy" id="2838559"/>
    <lineage>
        <taxon>Bacteria</taxon>
        <taxon>Bacillati</taxon>
        <taxon>Bacillota</taxon>
        <taxon>Clostridia</taxon>
        <taxon>Lachnospirales</taxon>
        <taxon>Lachnospiraceae</taxon>
        <taxon>Enterocloster</taxon>
    </lineage>
</organism>
<evidence type="ECO:0000256" key="1">
    <source>
        <dbReference type="ARBA" id="ARBA00003408"/>
    </source>
</evidence>
<evidence type="ECO:0000313" key="14">
    <source>
        <dbReference type="EMBL" id="HJC05357.1"/>
    </source>
</evidence>
<dbReference type="PANTHER" id="PTHR43298:SF2">
    <property type="entry name" value="FMN_FAD EXPORTER YEEO-RELATED"/>
    <property type="match status" value="1"/>
</dbReference>
<dbReference type="EMBL" id="DWWT01000017">
    <property type="protein sequence ID" value="HJC05357.1"/>
    <property type="molecule type" value="Genomic_DNA"/>
</dbReference>
<evidence type="ECO:0000256" key="9">
    <source>
        <dbReference type="ARBA" id="ARBA00022989"/>
    </source>
</evidence>
<evidence type="ECO:0000256" key="10">
    <source>
        <dbReference type="ARBA" id="ARBA00023065"/>
    </source>
</evidence>
<comment type="similarity">
    <text evidence="3">Belongs to the multi antimicrobial extrusion (MATE) (TC 2.A.66.1) family.</text>
</comment>
<evidence type="ECO:0000256" key="13">
    <source>
        <dbReference type="SAM" id="Phobius"/>
    </source>
</evidence>
<evidence type="ECO:0000256" key="8">
    <source>
        <dbReference type="ARBA" id="ARBA00022692"/>
    </source>
</evidence>
<feature type="transmembrane region" description="Helical" evidence="13">
    <location>
        <begin position="166"/>
        <end position="187"/>
    </location>
</feature>
<sequence>MKGKTINMLEGRPVQTVLLFSVPLIFGNIAQQLYYITDAVIVGKFIGIEALAAVNSCTWVTWLLNAIARDLSNTLCILASYSVGEKDQQRLKKIVGNACTLTIGISILLTVLAEANLELFFRLFKVQEEIIGMTRDYFSIALLGIPFVLIYNVAAALLRADGNSKITFYAVASATVINIVLDLLFIAGFDWGVAGGALATVIAQGVSMLIALIPLIKNPMFTADLSFWRLEKRLMKQTASLWLPMFVNSAVISVGGSIVSSSVNAIGPYFTAGISSGTKIFTLLESIVMAIQTGLSVYIGQNLGAGRILRVRKGQHQTVLLAMGLAVVLNVIVQGTAPQLVSLFLSKSDPLYMQTLHVAVADVRVITLGIFIMAPMYLYRIAIQTLGHPQYPMYAGFLQLAARVFAVTVLPPLIGEYAYYLSTVLAWMVTLPVVVIPFYKYTRILAKTEMREAVR</sequence>
<feature type="transmembrane region" description="Helical" evidence="13">
    <location>
        <begin position="391"/>
        <end position="411"/>
    </location>
</feature>
<comment type="subcellular location">
    <subcellularLocation>
        <location evidence="2">Cell membrane</location>
        <topology evidence="2">Multi-pass membrane protein</topology>
    </subcellularLocation>
</comment>
<feature type="transmembrane region" description="Helical" evidence="13">
    <location>
        <begin position="137"/>
        <end position="154"/>
    </location>
</feature>
<evidence type="ECO:0000256" key="7">
    <source>
        <dbReference type="ARBA" id="ARBA00022475"/>
    </source>
</evidence>
<dbReference type="Pfam" id="PF01554">
    <property type="entry name" value="MatE"/>
    <property type="match status" value="2"/>
</dbReference>
<reference evidence="14" key="1">
    <citation type="journal article" date="2021" name="PeerJ">
        <title>Extensive microbial diversity within the chicken gut microbiome revealed by metagenomics and culture.</title>
        <authorList>
            <person name="Gilroy R."/>
            <person name="Ravi A."/>
            <person name="Getino M."/>
            <person name="Pursley I."/>
            <person name="Horton D.L."/>
            <person name="Alikhan N.F."/>
            <person name="Baker D."/>
            <person name="Gharbi K."/>
            <person name="Hall N."/>
            <person name="Watson M."/>
            <person name="Adriaenssens E.M."/>
            <person name="Foster-Nyarko E."/>
            <person name="Jarju S."/>
            <person name="Secka A."/>
            <person name="Antonio M."/>
            <person name="Oren A."/>
            <person name="Chaudhuri R.R."/>
            <person name="La Ragione R."/>
            <person name="Hildebrand F."/>
            <person name="Pallen M.J."/>
        </authorList>
    </citation>
    <scope>NUCLEOTIDE SEQUENCE</scope>
    <source>
        <strain evidence="14">CHK180-15479</strain>
    </source>
</reference>
<proteinExistence type="inferred from homology"/>
<evidence type="ECO:0000256" key="12">
    <source>
        <dbReference type="ARBA" id="ARBA00031636"/>
    </source>
</evidence>
<keyword evidence="5" id="KW-0813">Transport</keyword>
<keyword evidence="8 13" id="KW-0812">Transmembrane</keyword>
<dbReference type="GO" id="GO:0006811">
    <property type="term" value="P:monoatomic ion transport"/>
    <property type="evidence" value="ECO:0007669"/>
    <property type="project" value="UniProtKB-KW"/>
</dbReference>
<dbReference type="InterPro" id="IPR002528">
    <property type="entry name" value="MATE_fam"/>
</dbReference>
<reference evidence="14" key="2">
    <citation type="submission" date="2021-04" db="EMBL/GenBank/DDBJ databases">
        <authorList>
            <person name="Gilroy R."/>
        </authorList>
    </citation>
    <scope>NUCLEOTIDE SEQUENCE</scope>
    <source>
        <strain evidence="14">CHK180-15479</strain>
    </source>
</reference>
<keyword evidence="7" id="KW-1003">Cell membrane</keyword>
<comment type="function">
    <text evidence="1">Multidrug efflux pump.</text>
</comment>
<dbReference type="PIRSF" id="PIRSF006603">
    <property type="entry name" value="DinF"/>
    <property type="match status" value="1"/>
</dbReference>
<feature type="transmembrane region" description="Helical" evidence="13">
    <location>
        <begin position="357"/>
        <end position="379"/>
    </location>
</feature>
<gene>
    <name evidence="14" type="ORF">H9704_04285</name>
</gene>
<accession>A0A9D2MZW9</accession>
<protein>
    <recommendedName>
        <fullName evidence="4">Probable multidrug resistance protein NorM</fullName>
    </recommendedName>
    <alternativeName>
        <fullName evidence="12">Multidrug-efflux transporter</fullName>
    </alternativeName>
</protein>
<keyword evidence="9 13" id="KW-1133">Transmembrane helix</keyword>
<evidence type="ECO:0000256" key="4">
    <source>
        <dbReference type="ARBA" id="ARBA00020268"/>
    </source>
</evidence>
<feature type="transmembrane region" description="Helical" evidence="13">
    <location>
        <begin position="319"/>
        <end position="337"/>
    </location>
</feature>
<evidence type="ECO:0000256" key="11">
    <source>
        <dbReference type="ARBA" id="ARBA00023136"/>
    </source>
</evidence>
<dbReference type="GO" id="GO:0005886">
    <property type="term" value="C:plasma membrane"/>
    <property type="evidence" value="ECO:0007669"/>
    <property type="project" value="UniProtKB-SubCell"/>
</dbReference>
<feature type="transmembrane region" description="Helical" evidence="13">
    <location>
        <begin position="193"/>
        <end position="216"/>
    </location>
</feature>
<dbReference type="NCBIfam" id="TIGR00797">
    <property type="entry name" value="matE"/>
    <property type="match status" value="1"/>
</dbReference>
<comment type="caution">
    <text evidence="14">The sequence shown here is derived from an EMBL/GenBank/DDBJ whole genome shotgun (WGS) entry which is preliminary data.</text>
</comment>
<evidence type="ECO:0000256" key="5">
    <source>
        <dbReference type="ARBA" id="ARBA00022448"/>
    </source>
</evidence>
<feature type="transmembrane region" description="Helical" evidence="13">
    <location>
        <begin position="280"/>
        <end position="299"/>
    </location>
</feature>
<keyword evidence="11 13" id="KW-0472">Membrane</keyword>